<keyword evidence="3" id="KW-1185">Reference proteome</keyword>
<dbReference type="RefSeq" id="WP_338393214.1">
    <property type="nucleotide sequence ID" value="NZ_AP025314.1"/>
</dbReference>
<dbReference type="Proteomes" id="UP001348817">
    <property type="component" value="Chromosome"/>
</dbReference>
<feature type="compositionally biased region" description="Polar residues" evidence="1">
    <location>
        <begin position="74"/>
        <end position="86"/>
    </location>
</feature>
<dbReference type="EMBL" id="AP025314">
    <property type="protein sequence ID" value="BDD07922.1"/>
    <property type="molecule type" value="Genomic_DNA"/>
</dbReference>
<organism evidence="2 3">
    <name type="scientific">Fulvitalea axinellae</name>
    <dbReference type="NCBI Taxonomy" id="1182444"/>
    <lineage>
        <taxon>Bacteria</taxon>
        <taxon>Pseudomonadati</taxon>
        <taxon>Bacteroidota</taxon>
        <taxon>Cytophagia</taxon>
        <taxon>Cytophagales</taxon>
        <taxon>Persicobacteraceae</taxon>
        <taxon>Fulvitalea</taxon>
    </lineage>
</organism>
<evidence type="ECO:0000256" key="1">
    <source>
        <dbReference type="SAM" id="MobiDB-lite"/>
    </source>
</evidence>
<evidence type="ECO:0000313" key="3">
    <source>
        <dbReference type="Proteomes" id="UP001348817"/>
    </source>
</evidence>
<dbReference type="KEGG" id="fax:FUAX_03540"/>
<name>A0AAU9CM08_9BACT</name>
<sequence>MFWRRGKDNKKPPTNGAGASGVSKMPPPGMQGTELESITVHGASGGATPGFLQSTAIDPKHTGPIERVPRETQNHPLSITESQEWSLQDVPKPKPSASAVTPPTSKTEKKSSTPPSDHISTFAKLNIDPTDEYDILDTDPNASSESFNVKAKPLPNTSASKSKEKVKTKPKKKDPIEASMAMRFGVPLPEDPHYKGYVDFWQHNGSSSRFWESRGLDRETARRTTSNFSISVDSAERALYDHIVMIKGRFFGHENTWRSKHTQELMDAVRAQMIENRDRRDGEGSGSDATEGAIHVAFRNVRHRERDRKKVIADPEADYCEHAVYCRQFDPSNMDETFLAASMAGLYKKSAANTYDAAQAYENLVGWAKSCWRTFCRKGFDSRTPVPRQNQALVRALKTKIEQENYEGYFDDHMIRGACYFAMYEDDR</sequence>
<proteinExistence type="predicted"/>
<gene>
    <name evidence="2" type="ORF">FUAX_03540</name>
</gene>
<reference evidence="2 3" key="1">
    <citation type="submission" date="2021-12" db="EMBL/GenBank/DDBJ databases">
        <title>Genome sequencing of bacteria with rrn-lacking chromosome and rrn-plasmid.</title>
        <authorList>
            <person name="Anda M."/>
            <person name="Iwasaki W."/>
        </authorList>
    </citation>
    <scope>NUCLEOTIDE SEQUENCE [LARGE SCALE GENOMIC DNA]</scope>
    <source>
        <strain evidence="2 3">DSM 100852</strain>
    </source>
</reference>
<feature type="compositionally biased region" description="Basic and acidic residues" evidence="1">
    <location>
        <begin position="1"/>
        <end position="11"/>
    </location>
</feature>
<accession>A0AAU9CM08</accession>
<feature type="compositionally biased region" description="Basic and acidic residues" evidence="1">
    <location>
        <begin position="58"/>
        <end position="73"/>
    </location>
</feature>
<protein>
    <submittedName>
        <fullName evidence="2">Uncharacterized protein</fullName>
    </submittedName>
</protein>
<feature type="region of interest" description="Disordered" evidence="1">
    <location>
        <begin position="1"/>
        <end position="174"/>
    </location>
</feature>
<dbReference type="AlphaFoldDB" id="A0AAU9CM08"/>
<evidence type="ECO:0000313" key="2">
    <source>
        <dbReference type="EMBL" id="BDD07922.1"/>
    </source>
</evidence>